<accession>A0A383CDJ0</accession>
<dbReference type="AlphaFoldDB" id="A0A383CDJ0"/>
<evidence type="ECO:0000256" key="1">
    <source>
        <dbReference type="SAM" id="Phobius"/>
    </source>
</evidence>
<keyword evidence="1" id="KW-0812">Transmembrane</keyword>
<reference evidence="2" key="1">
    <citation type="submission" date="2018-05" db="EMBL/GenBank/DDBJ databases">
        <authorList>
            <person name="Lanie J.A."/>
            <person name="Ng W.-L."/>
            <person name="Kazmierczak K.M."/>
            <person name="Andrzejewski T.M."/>
            <person name="Davidsen T.M."/>
            <person name="Wayne K.J."/>
            <person name="Tettelin H."/>
            <person name="Glass J.I."/>
            <person name="Rusch D."/>
            <person name="Podicherti R."/>
            <person name="Tsui H.-C.T."/>
            <person name="Winkler M.E."/>
        </authorList>
    </citation>
    <scope>NUCLEOTIDE SEQUENCE</scope>
</reference>
<name>A0A383CDJ0_9ZZZZ</name>
<gene>
    <name evidence="2" type="ORF">METZ01_LOCUS482987</name>
</gene>
<proteinExistence type="predicted"/>
<keyword evidence="1" id="KW-1133">Transmembrane helix</keyword>
<feature type="transmembrane region" description="Helical" evidence="1">
    <location>
        <begin position="51"/>
        <end position="72"/>
    </location>
</feature>
<organism evidence="2">
    <name type="scientific">marine metagenome</name>
    <dbReference type="NCBI Taxonomy" id="408172"/>
    <lineage>
        <taxon>unclassified sequences</taxon>
        <taxon>metagenomes</taxon>
        <taxon>ecological metagenomes</taxon>
    </lineage>
</organism>
<feature type="transmembrane region" description="Helical" evidence="1">
    <location>
        <begin position="20"/>
        <end position="45"/>
    </location>
</feature>
<dbReference type="EMBL" id="UINC01207856">
    <property type="protein sequence ID" value="SVE30133.1"/>
    <property type="molecule type" value="Genomic_DNA"/>
</dbReference>
<protein>
    <submittedName>
        <fullName evidence="2">Uncharacterized protein</fullName>
    </submittedName>
</protein>
<feature type="non-terminal residue" evidence="2">
    <location>
        <position position="94"/>
    </location>
</feature>
<keyword evidence="1" id="KW-0472">Membrane</keyword>
<evidence type="ECO:0000313" key="2">
    <source>
        <dbReference type="EMBL" id="SVE30133.1"/>
    </source>
</evidence>
<sequence length="94" mass="10518">MGKDNSEPILSFRQRRFLGYVSCFAGVWVLGFLLIGAIVVLQQFFDKFSGVIWSLAVAGMLAIILRPVVAFFDSKLRLGRFLSIMLLYLLVVGT</sequence>